<proteinExistence type="predicted"/>
<sequence length="63" mass="7342">MAQFTSAYLEYLHKFSECILVHVHKTDIDFVELSQILACFFRISVEAQICLSQEFIRNIKSVS</sequence>
<reference evidence="1 2" key="1">
    <citation type="submission" date="2018-11" db="EMBL/GenBank/DDBJ databases">
        <authorList>
            <consortium name="Pathogen Informatics"/>
        </authorList>
    </citation>
    <scope>NUCLEOTIDE SEQUENCE [LARGE SCALE GENOMIC DNA]</scope>
    <source>
        <strain>Denwood</strain>
        <strain evidence="2">Zambia</strain>
    </source>
</reference>
<name>A0A3P8AE54_9TREM</name>
<dbReference type="AlphaFoldDB" id="A0A3P8AE54"/>
<dbReference type="Proteomes" id="UP000269396">
    <property type="component" value="Unassembled WGS sequence"/>
</dbReference>
<evidence type="ECO:0000313" key="1">
    <source>
        <dbReference type="EMBL" id="VDO95167.1"/>
    </source>
</evidence>
<accession>A0A3P8AE54</accession>
<dbReference type="EMBL" id="UZAL01006126">
    <property type="protein sequence ID" value="VDO95167.1"/>
    <property type="molecule type" value="Genomic_DNA"/>
</dbReference>
<protein>
    <submittedName>
        <fullName evidence="1">Uncharacterized protein</fullName>
    </submittedName>
</protein>
<organism evidence="1 2">
    <name type="scientific">Schistosoma mattheei</name>
    <dbReference type="NCBI Taxonomy" id="31246"/>
    <lineage>
        <taxon>Eukaryota</taxon>
        <taxon>Metazoa</taxon>
        <taxon>Spiralia</taxon>
        <taxon>Lophotrochozoa</taxon>
        <taxon>Platyhelminthes</taxon>
        <taxon>Trematoda</taxon>
        <taxon>Digenea</taxon>
        <taxon>Strigeidida</taxon>
        <taxon>Schistosomatoidea</taxon>
        <taxon>Schistosomatidae</taxon>
        <taxon>Schistosoma</taxon>
    </lineage>
</organism>
<keyword evidence="2" id="KW-1185">Reference proteome</keyword>
<gene>
    <name evidence="1" type="ORF">SMTD_LOCUS3412</name>
</gene>
<evidence type="ECO:0000313" key="2">
    <source>
        <dbReference type="Proteomes" id="UP000269396"/>
    </source>
</evidence>